<name>A0ABT0GL60_9GAMM</name>
<organism evidence="1 2">
    <name type="scientific">Pseudomarimonas salicorniae</name>
    <dbReference type="NCBI Taxonomy" id="2933270"/>
    <lineage>
        <taxon>Bacteria</taxon>
        <taxon>Pseudomonadati</taxon>
        <taxon>Pseudomonadota</taxon>
        <taxon>Gammaproteobacteria</taxon>
        <taxon>Lysobacterales</taxon>
        <taxon>Lysobacteraceae</taxon>
        <taxon>Pseudomarimonas</taxon>
    </lineage>
</organism>
<gene>
    <name evidence="1" type="ORF">M0G41_16390</name>
</gene>
<dbReference type="RefSeq" id="WP_248211048.1">
    <property type="nucleotide sequence ID" value="NZ_JALNMH010000015.1"/>
</dbReference>
<keyword evidence="2" id="KW-1185">Reference proteome</keyword>
<dbReference type="EMBL" id="JALNMH010000015">
    <property type="protein sequence ID" value="MCK7595240.1"/>
    <property type="molecule type" value="Genomic_DNA"/>
</dbReference>
<reference evidence="1" key="1">
    <citation type="submission" date="2022-04" db="EMBL/GenBank/DDBJ databases">
        <title>Lysobacter sp. CAU 1642 isolated from sea sand.</title>
        <authorList>
            <person name="Kim W."/>
        </authorList>
    </citation>
    <scope>NUCLEOTIDE SEQUENCE</scope>
    <source>
        <strain evidence="1">CAU 1642</strain>
    </source>
</reference>
<accession>A0ABT0GL60</accession>
<proteinExistence type="predicted"/>
<comment type="caution">
    <text evidence="1">The sequence shown here is derived from an EMBL/GenBank/DDBJ whole genome shotgun (WGS) entry which is preliminary data.</text>
</comment>
<dbReference type="Proteomes" id="UP001431449">
    <property type="component" value="Unassembled WGS sequence"/>
</dbReference>
<protein>
    <recommendedName>
        <fullName evidence="3">Hpt domain-containing protein</fullName>
    </recommendedName>
</protein>
<sequence>MQAASGGKADDLNDARRALEHLCVTLAPRELVLVQGVDQSLEVQAFEDWPDAARVMSGSKPARRPAPGLLVRLGGGQSAALWVGTNGVAQRSALDPVLPALLRRALGSGSSEGVRDAIHALRNALNGVSMSAAALATRGLASVEAELLADLRRSVGDGLRALSCLAERLPSTP</sequence>
<evidence type="ECO:0008006" key="3">
    <source>
        <dbReference type="Google" id="ProtNLM"/>
    </source>
</evidence>
<evidence type="ECO:0000313" key="2">
    <source>
        <dbReference type="Proteomes" id="UP001431449"/>
    </source>
</evidence>
<evidence type="ECO:0000313" key="1">
    <source>
        <dbReference type="EMBL" id="MCK7595240.1"/>
    </source>
</evidence>